<comment type="similarity">
    <text evidence="2">Belongs to the gamma-BBH/TMLD family.</text>
</comment>
<proteinExistence type="inferred from homology"/>
<dbReference type="AlphaFoldDB" id="W4LFG7"/>
<dbReference type="SUPFAM" id="SSF51197">
    <property type="entry name" value="Clavaminate synthase-like"/>
    <property type="match status" value="1"/>
</dbReference>
<dbReference type="PANTHER" id="PTHR10696">
    <property type="entry name" value="GAMMA-BUTYROBETAINE HYDROXYLASE-RELATED"/>
    <property type="match status" value="1"/>
</dbReference>
<protein>
    <submittedName>
        <fullName evidence="9">Uncharacterized protein</fullName>
    </submittedName>
</protein>
<evidence type="ECO:0000313" key="9">
    <source>
        <dbReference type="EMBL" id="ETW96450.1"/>
    </source>
</evidence>
<name>W4LFG7_9BACT</name>
<reference evidence="9 10" key="1">
    <citation type="journal article" date="2014" name="Nature">
        <title>An environmental bacterial taxon with a large and distinct metabolic repertoire.</title>
        <authorList>
            <person name="Wilson M.C."/>
            <person name="Mori T."/>
            <person name="Ruckert C."/>
            <person name="Uria A.R."/>
            <person name="Helf M.J."/>
            <person name="Takada K."/>
            <person name="Gernert C."/>
            <person name="Steffens U.A."/>
            <person name="Heycke N."/>
            <person name="Schmitt S."/>
            <person name="Rinke C."/>
            <person name="Helfrich E.J."/>
            <person name="Brachmann A.O."/>
            <person name="Gurgui C."/>
            <person name="Wakimoto T."/>
            <person name="Kracht M."/>
            <person name="Crusemann M."/>
            <person name="Hentschel U."/>
            <person name="Abe I."/>
            <person name="Matsunaga S."/>
            <person name="Kalinowski J."/>
            <person name="Takeyama H."/>
            <person name="Piel J."/>
        </authorList>
    </citation>
    <scope>NUCLEOTIDE SEQUENCE [LARGE SCALE GENOMIC DNA]</scope>
    <source>
        <strain evidence="10">TSY2</strain>
    </source>
</reference>
<dbReference type="Proteomes" id="UP000019140">
    <property type="component" value="Unassembled WGS sequence"/>
</dbReference>
<keyword evidence="5" id="KW-0560">Oxidoreductase</keyword>
<evidence type="ECO:0000256" key="1">
    <source>
        <dbReference type="ARBA" id="ARBA00001954"/>
    </source>
</evidence>
<dbReference type="InterPro" id="IPR010376">
    <property type="entry name" value="GBBH-like_N"/>
</dbReference>
<accession>W4LFG7</accession>
<evidence type="ECO:0000256" key="5">
    <source>
        <dbReference type="ARBA" id="ARBA00023002"/>
    </source>
</evidence>
<evidence type="ECO:0000256" key="2">
    <source>
        <dbReference type="ARBA" id="ARBA00008654"/>
    </source>
</evidence>
<evidence type="ECO:0000259" key="7">
    <source>
        <dbReference type="Pfam" id="PF02668"/>
    </source>
</evidence>
<dbReference type="InterPro" id="IPR050411">
    <property type="entry name" value="AlphaKG_dependent_hydroxylases"/>
</dbReference>
<keyword evidence="3" id="KW-0479">Metal-binding</keyword>
<dbReference type="Pfam" id="PF02668">
    <property type="entry name" value="TauD"/>
    <property type="match status" value="1"/>
</dbReference>
<dbReference type="GO" id="GO:0045329">
    <property type="term" value="P:carnitine biosynthetic process"/>
    <property type="evidence" value="ECO:0007669"/>
    <property type="project" value="TreeGrafter"/>
</dbReference>
<evidence type="ECO:0000256" key="3">
    <source>
        <dbReference type="ARBA" id="ARBA00022723"/>
    </source>
</evidence>
<evidence type="ECO:0000259" key="8">
    <source>
        <dbReference type="Pfam" id="PF06155"/>
    </source>
</evidence>
<keyword evidence="4" id="KW-0223">Dioxygenase</keyword>
<dbReference type="PANTHER" id="PTHR10696:SF25">
    <property type="entry name" value="OXIDOREDUCTASE AIM17-RELATED"/>
    <property type="match status" value="1"/>
</dbReference>
<keyword evidence="6" id="KW-0408">Iron</keyword>
<dbReference type="InterPro" id="IPR003819">
    <property type="entry name" value="TauD/TfdA-like"/>
</dbReference>
<evidence type="ECO:0000313" key="10">
    <source>
        <dbReference type="Proteomes" id="UP000019140"/>
    </source>
</evidence>
<dbReference type="HOGENOM" id="CLU_021859_2_0_7"/>
<dbReference type="Pfam" id="PF06155">
    <property type="entry name" value="GBBH-like_N"/>
    <property type="match status" value="1"/>
</dbReference>
<organism evidence="9 10">
    <name type="scientific">Candidatus Entotheonella gemina</name>
    <dbReference type="NCBI Taxonomy" id="1429439"/>
    <lineage>
        <taxon>Bacteria</taxon>
        <taxon>Pseudomonadati</taxon>
        <taxon>Nitrospinota/Tectimicrobiota group</taxon>
        <taxon>Candidatus Tectimicrobiota</taxon>
        <taxon>Candidatus Entotheonellia</taxon>
        <taxon>Candidatus Entotheonellales</taxon>
        <taxon>Candidatus Entotheonellaceae</taxon>
        <taxon>Candidatus Entotheonella</taxon>
    </lineage>
</organism>
<dbReference type="InterPro" id="IPR038492">
    <property type="entry name" value="GBBH-like_N_sf"/>
</dbReference>
<comment type="cofactor">
    <cofactor evidence="1">
        <name>Fe(2+)</name>
        <dbReference type="ChEBI" id="CHEBI:29033"/>
    </cofactor>
</comment>
<dbReference type="Gene3D" id="3.60.130.10">
    <property type="entry name" value="Clavaminate synthase-like"/>
    <property type="match status" value="1"/>
</dbReference>
<keyword evidence="10" id="KW-1185">Reference proteome</keyword>
<dbReference type="EMBL" id="AZHX01002180">
    <property type="protein sequence ID" value="ETW96450.1"/>
    <property type="molecule type" value="Genomic_DNA"/>
</dbReference>
<dbReference type="Gene3D" id="3.30.2020.30">
    <property type="match status" value="1"/>
</dbReference>
<sequence>MEGYLTVNGNRFHYIWLRHNCLCHECRHPTSFEPVHDVSELVEPPEPLSVRQQDGVLRIIWKGEASCHESVFPLAWLDHFAYDNGTGQTQGEREAERSIQPVLWDNAWLKAHLPVYYDARSVDLETWMMQLLTLGFAHLNHMEPDHLEPFLSSIGPIYNGNEGLFSAVKTVADSAELANTSHALNLHTDYAYWNIPDLISCLYCVENEAIGGESVMVDGFRIAEDFRRDHPDHFRMLTRIPVQFRQFYSDLQYDYCHTRPILELDDAGTLIRITFAPFHHYIWNLPFDRMAPFYAAYIAFLRYVNNSAYQYEFRLEPGDCLLLDNCRLLHGRRSFQGARHLEVGHLSWDCVRGRQDFYDNKHLYLGN</sequence>
<dbReference type="InterPro" id="IPR042098">
    <property type="entry name" value="TauD-like_sf"/>
</dbReference>
<feature type="domain" description="TauD/TfdA-like" evidence="7">
    <location>
        <begin position="123"/>
        <end position="342"/>
    </location>
</feature>
<evidence type="ECO:0000256" key="6">
    <source>
        <dbReference type="ARBA" id="ARBA00023004"/>
    </source>
</evidence>
<gene>
    <name evidence="9" type="ORF">ETSY2_46370</name>
</gene>
<feature type="domain" description="Gamma-butyrobetaine hydroxylase-like N-terminal" evidence="8">
    <location>
        <begin position="11"/>
        <end position="77"/>
    </location>
</feature>
<dbReference type="GO" id="GO:0016706">
    <property type="term" value="F:2-oxoglutarate-dependent dioxygenase activity"/>
    <property type="evidence" value="ECO:0007669"/>
    <property type="project" value="UniProtKB-ARBA"/>
</dbReference>
<comment type="caution">
    <text evidence="9">The sequence shown here is derived from an EMBL/GenBank/DDBJ whole genome shotgun (WGS) entry which is preliminary data.</text>
</comment>
<evidence type="ECO:0000256" key="4">
    <source>
        <dbReference type="ARBA" id="ARBA00022964"/>
    </source>
</evidence>
<dbReference type="GO" id="GO:0046872">
    <property type="term" value="F:metal ion binding"/>
    <property type="evidence" value="ECO:0007669"/>
    <property type="project" value="UniProtKB-KW"/>
</dbReference>